<name>A0A921YKY1_MANSE</name>
<organism evidence="3 4">
    <name type="scientific">Manduca sexta</name>
    <name type="common">Tobacco hawkmoth</name>
    <name type="synonym">Tobacco hornworm</name>
    <dbReference type="NCBI Taxonomy" id="7130"/>
    <lineage>
        <taxon>Eukaryota</taxon>
        <taxon>Metazoa</taxon>
        <taxon>Ecdysozoa</taxon>
        <taxon>Arthropoda</taxon>
        <taxon>Hexapoda</taxon>
        <taxon>Insecta</taxon>
        <taxon>Pterygota</taxon>
        <taxon>Neoptera</taxon>
        <taxon>Endopterygota</taxon>
        <taxon>Lepidoptera</taxon>
        <taxon>Glossata</taxon>
        <taxon>Ditrysia</taxon>
        <taxon>Bombycoidea</taxon>
        <taxon>Sphingidae</taxon>
        <taxon>Sphinginae</taxon>
        <taxon>Sphingini</taxon>
        <taxon>Manduca</taxon>
    </lineage>
</organism>
<accession>A0A921YKY1</accession>
<gene>
    <name evidence="3" type="ORF">O3G_MSEX001732</name>
</gene>
<comment type="caution">
    <text evidence="3">The sequence shown here is derived from an EMBL/GenBank/DDBJ whole genome shotgun (WGS) entry which is preliminary data.</text>
</comment>
<protein>
    <submittedName>
        <fullName evidence="3">Uncharacterized protein</fullName>
    </submittedName>
</protein>
<dbReference type="EMBL" id="JH668285">
    <property type="protein sequence ID" value="KAG6441266.1"/>
    <property type="molecule type" value="Genomic_DNA"/>
</dbReference>
<evidence type="ECO:0000256" key="1">
    <source>
        <dbReference type="SAM" id="MobiDB-lite"/>
    </source>
</evidence>
<keyword evidence="4" id="KW-1185">Reference proteome</keyword>
<evidence type="ECO:0000256" key="2">
    <source>
        <dbReference type="SAM" id="SignalP"/>
    </source>
</evidence>
<feature type="chain" id="PRO_5037265100" evidence="2">
    <location>
        <begin position="21"/>
        <end position="183"/>
    </location>
</feature>
<sequence>MISSTTFLILTISMVHVTYAKNIKINIDSDDLLNLIKIVMSSDMFKNVAAKMVQKRAVQTMYNNPYHPEDDVVEIHMKTENEHLKPDAKRDNTLKNSPVVLEAYLEKENDNFIALKEDKSEDVLTENDQVGTEKAQTTTTSKTLKNKVSSPPKEKYAYEKTIKSDKHNFKPLQRRYVLKGSFK</sequence>
<reference evidence="3" key="2">
    <citation type="submission" date="2020-12" db="EMBL/GenBank/DDBJ databases">
        <authorList>
            <person name="Kanost M."/>
        </authorList>
    </citation>
    <scope>NUCLEOTIDE SEQUENCE</scope>
</reference>
<feature type="signal peptide" evidence="2">
    <location>
        <begin position="1"/>
        <end position="20"/>
    </location>
</feature>
<feature type="compositionally biased region" description="Low complexity" evidence="1">
    <location>
        <begin position="132"/>
        <end position="147"/>
    </location>
</feature>
<dbReference type="AlphaFoldDB" id="A0A921YKY1"/>
<evidence type="ECO:0000313" key="3">
    <source>
        <dbReference type="EMBL" id="KAG6441266.1"/>
    </source>
</evidence>
<reference evidence="3" key="1">
    <citation type="journal article" date="2016" name="Insect Biochem. Mol. Biol.">
        <title>Multifaceted biological insights from a draft genome sequence of the tobacco hornworm moth, Manduca sexta.</title>
        <authorList>
            <person name="Kanost M.R."/>
            <person name="Arrese E.L."/>
            <person name="Cao X."/>
            <person name="Chen Y.R."/>
            <person name="Chellapilla S."/>
            <person name="Goldsmith M.R."/>
            <person name="Grosse-Wilde E."/>
            <person name="Heckel D.G."/>
            <person name="Herndon N."/>
            <person name="Jiang H."/>
            <person name="Papanicolaou A."/>
            <person name="Qu J."/>
            <person name="Soulages J.L."/>
            <person name="Vogel H."/>
            <person name="Walters J."/>
            <person name="Waterhouse R.M."/>
            <person name="Ahn S.J."/>
            <person name="Almeida F.C."/>
            <person name="An C."/>
            <person name="Aqrawi P."/>
            <person name="Bretschneider A."/>
            <person name="Bryant W.B."/>
            <person name="Bucks S."/>
            <person name="Chao H."/>
            <person name="Chevignon G."/>
            <person name="Christen J.M."/>
            <person name="Clarke D.F."/>
            <person name="Dittmer N.T."/>
            <person name="Ferguson L.C.F."/>
            <person name="Garavelou S."/>
            <person name="Gordon K.H.J."/>
            <person name="Gunaratna R.T."/>
            <person name="Han Y."/>
            <person name="Hauser F."/>
            <person name="He Y."/>
            <person name="Heidel-Fischer H."/>
            <person name="Hirsh A."/>
            <person name="Hu Y."/>
            <person name="Jiang H."/>
            <person name="Kalra D."/>
            <person name="Klinner C."/>
            <person name="Konig C."/>
            <person name="Kovar C."/>
            <person name="Kroll A.R."/>
            <person name="Kuwar S.S."/>
            <person name="Lee S.L."/>
            <person name="Lehman R."/>
            <person name="Li K."/>
            <person name="Li Z."/>
            <person name="Liang H."/>
            <person name="Lovelace S."/>
            <person name="Lu Z."/>
            <person name="Mansfield J.H."/>
            <person name="McCulloch K.J."/>
            <person name="Mathew T."/>
            <person name="Morton B."/>
            <person name="Muzny D.M."/>
            <person name="Neunemann D."/>
            <person name="Ongeri F."/>
            <person name="Pauchet Y."/>
            <person name="Pu L.L."/>
            <person name="Pyrousis I."/>
            <person name="Rao X.J."/>
            <person name="Redding A."/>
            <person name="Roesel C."/>
            <person name="Sanchez-Gracia A."/>
            <person name="Schaack S."/>
            <person name="Shukla A."/>
            <person name="Tetreau G."/>
            <person name="Wang Y."/>
            <person name="Xiong G.H."/>
            <person name="Traut W."/>
            <person name="Walsh T.K."/>
            <person name="Worley K.C."/>
            <person name="Wu D."/>
            <person name="Wu W."/>
            <person name="Wu Y.Q."/>
            <person name="Zhang X."/>
            <person name="Zou Z."/>
            <person name="Zucker H."/>
            <person name="Briscoe A.D."/>
            <person name="Burmester T."/>
            <person name="Clem R.J."/>
            <person name="Feyereisen R."/>
            <person name="Grimmelikhuijzen C.J.P."/>
            <person name="Hamodrakas S.J."/>
            <person name="Hansson B.S."/>
            <person name="Huguet E."/>
            <person name="Jermiin L.S."/>
            <person name="Lan Q."/>
            <person name="Lehman H.K."/>
            <person name="Lorenzen M."/>
            <person name="Merzendorfer H."/>
            <person name="Michalopoulos I."/>
            <person name="Morton D.B."/>
            <person name="Muthukrishnan S."/>
            <person name="Oakeshott J.G."/>
            <person name="Palmer W."/>
            <person name="Park Y."/>
            <person name="Passarelli A.L."/>
            <person name="Rozas J."/>
            <person name="Schwartz L.M."/>
            <person name="Smith W."/>
            <person name="Southgate A."/>
            <person name="Vilcinskas A."/>
            <person name="Vogt R."/>
            <person name="Wang P."/>
            <person name="Werren J."/>
            <person name="Yu X.Q."/>
            <person name="Zhou J.J."/>
            <person name="Brown S.J."/>
            <person name="Scherer S.E."/>
            <person name="Richards S."/>
            <person name="Blissard G.W."/>
        </authorList>
    </citation>
    <scope>NUCLEOTIDE SEQUENCE</scope>
</reference>
<proteinExistence type="predicted"/>
<evidence type="ECO:0000313" key="4">
    <source>
        <dbReference type="Proteomes" id="UP000791440"/>
    </source>
</evidence>
<feature type="region of interest" description="Disordered" evidence="1">
    <location>
        <begin position="123"/>
        <end position="154"/>
    </location>
</feature>
<dbReference type="Proteomes" id="UP000791440">
    <property type="component" value="Unassembled WGS sequence"/>
</dbReference>
<keyword evidence="2" id="KW-0732">Signal</keyword>